<sequence length="253" mass="28183">NFADKYINAKWCFAYMATSSAFSDATIEDSASSFATMRDDLCKFLIQATLIKSYHSFLRHAKPYPFSARASLQPGASMASFEHPFQRSALILIVDGALPAYLRKHIRFRRANELSADNLSRLAPEIAGELSLPDSLAMRDATFHALLDRLIDLDYALLMQRSSASAPIALSHMHVKVERLTDNAVRVLARDLGYIRRTLQENGETHAEILEQKFFEFFGFAANASGRKCAAAMAAQLLGADIFRFAVFATCQE</sequence>
<gene>
    <name evidence="1" type="ORF">METZ01_LOCUS455255</name>
</gene>
<feature type="non-terminal residue" evidence="1">
    <location>
        <position position="1"/>
    </location>
</feature>
<accession>A0A383A462</accession>
<proteinExistence type="predicted"/>
<name>A0A383A462_9ZZZZ</name>
<feature type="non-terminal residue" evidence="1">
    <location>
        <position position="253"/>
    </location>
</feature>
<dbReference type="AlphaFoldDB" id="A0A383A462"/>
<organism evidence="1">
    <name type="scientific">marine metagenome</name>
    <dbReference type="NCBI Taxonomy" id="408172"/>
    <lineage>
        <taxon>unclassified sequences</taxon>
        <taxon>metagenomes</taxon>
        <taxon>ecological metagenomes</taxon>
    </lineage>
</organism>
<evidence type="ECO:0000313" key="1">
    <source>
        <dbReference type="EMBL" id="SVE02401.1"/>
    </source>
</evidence>
<reference evidence="1" key="1">
    <citation type="submission" date="2018-05" db="EMBL/GenBank/DDBJ databases">
        <authorList>
            <person name="Lanie J.A."/>
            <person name="Ng W.-L."/>
            <person name="Kazmierczak K.M."/>
            <person name="Andrzejewski T.M."/>
            <person name="Davidsen T.M."/>
            <person name="Wayne K.J."/>
            <person name="Tettelin H."/>
            <person name="Glass J.I."/>
            <person name="Rusch D."/>
            <person name="Podicherti R."/>
            <person name="Tsui H.-C.T."/>
            <person name="Winkler M.E."/>
        </authorList>
    </citation>
    <scope>NUCLEOTIDE SEQUENCE</scope>
</reference>
<protein>
    <submittedName>
        <fullName evidence="1">Uncharacterized protein</fullName>
    </submittedName>
</protein>
<dbReference type="EMBL" id="UINC01188944">
    <property type="protein sequence ID" value="SVE02401.1"/>
    <property type="molecule type" value="Genomic_DNA"/>
</dbReference>